<organism evidence="1">
    <name type="scientific">Leptospira interrogans serovar Hardjo str. Norma</name>
    <dbReference type="NCBI Taxonomy" id="1279460"/>
    <lineage>
        <taxon>Bacteria</taxon>
        <taxon>Pseudomonadati</taxon>
        <taxon>Spirochaetota</taxon>
        <taxon>Spirochaetia</taxon>
        <taxon>Leptospirales</taxon>
        <taxon>Leptospiraceae</taxon>
        <taxon>Leptospira</taxon>
    </lineage>
</organism>
<gene>
    <name evidence="1" type="ORF">G436_2798</name>
</gene>
<evidence type="ECO:0000313" key="2">
    <source>
        <dbReference type="Proteomes" id="UP000056502"/>
    </source>
</evidence>
<protein>
    <submittedName>
        <fullName evidence="1">Uncharacterized protein</fullName>
    </submittedName>
</protein>
<reference evidence="1 2" key="1">
    <citation type="journal article" date="2015" name="Genome Announc.">
        <title>Whole-Genome Sequence of Leptospira interrogans Serovar Hardjo Subtype Hardjoprajitno Strain Norma, Isolated from Cattle in a Leptospirosis Outbreak in Brazil.</title>
        <authorList>
            <person name="Cosate M.R."/>
            <person name="Soares S.C."/>
            <person name="Mendes T.A."/>
            <person name="Raittz R.T."/>
            <person name="Moreira E.C."/>
            <person name="Leite R."/>
            <person name="Fernandes G.R."/>
            <person name="Haddad J.P."/>
            <person name="Ortega J.M."/>
        </authorList>
    </citation>
    <scope>NUCLEOTIDE SEQUENCE [LARGE SCALE GENOMIC DNA]</scope>
    <source>
        <strain evidence="1 2">Norma</strain>
    </source>
</reference>
<accession>A0A0M5L8H4</accession>
<evidence type="ECO:0000313" key="1">
    <source>
        <dbReference type="EMBL" id="ALE39966.1"/>
    </source>
</evidence>
<dbReference type="PATRIC" id="fig|1279460.3.peg.2823"/>
<proteinExistence type="predicted"/>
<dbReference type="EMBL" id="CP012603">
    <property type="protein sequence ID" value="ALE39966.1"/>
    <property type="molecule type" value="Genomic_DNA"/>
</dbReference>
<sequence>MISCHRKTVFERIDSSKANQKLTVDFTKIYKLSQIESNLEFITFLRKILHFSFLEKVYSRVVEK</sequence>
<name>A0A0M5L8H4_LEPIR</name>
<dbReference type="AlphaFoldDB" id="A0A0M5L8H4"/>
<dbReference type="Proteomes" id="UP000056502">
    <property type="component" value="Chromosome I"/>
</dbReference>